<feature type="compositionally biased region" description="Basic residues" evidence="1">
    <location>
        <begin position="37"/>
        <end position="47"/>
    </location>
</feature>
<protein>
    <submittedName>
        <fullName evidence="2">Uncharacterized protein</fullName>
    </submittedName>
</protein>
<keyword evidence="3" id="KW-1185">Reference proteome</keyword>
<organism evidence="2 3">
    <name type="scientific">Aureimonas pseudogalii</name>
    <dbReference type="NCBI Taxonomy" id="1744844"/>
    <lineage>
        <taxon>Bacteria</taxon>
        <taxon>Pseudomonadati</taxon>
        <taxon>Pseudomonadota</taxon>
        <taxon>Alphaproteobacteria</taxon>
        <taxon>Hyphomicrobiales</taxon>
        <taxon>Aurantimonadaceae</taxon>
        <taxon>Aureimonas</taxon>
    </lineage>
</organism>
<gene>
    <name evidence="2" type="ORF">GGR04_000500</name>
</gene>
<comment type="caution">
    <text evidence="2">The sequence shown here is derived from an EMBL/GenBank/DDBJ whole genome shotgun (WGS) entry which is preliminary data.</text>
</comment>
<proteinExistence type="predicted"/>
<dbReference type="Proteomes" id="UP000542776">
    <property type="component" value="Unassembled WGS sequence"/>
</dbReference>
<dbReference type="AlphaFoldDB" id="A0A7W6H465"/>
<evidence type="ECO:0000313" key="3">
    <source>
        <dbReference type="Proteomes" id="UP000542776"/>
    </source>
</evidence>
<accession>A0A7W6H465</accession>
<feature type="region of interest" description="Disordered" evidence="1">
    <location>
        <begin position="34"/>
        <end position="53"/>
    </location>
</feature>
<dbReference type="EMBL" id="JACIEK010000001">
    <property type="protein sequence ID" value="MBB3996679.1"/>
    <property type="molecule type" value="Genomic_DNA"/>
</dbReference>
<sequence>MRPQGRRCRGNAPASERHAHTRPRVLTRIVPTGDRRVRGKAAPKRGAKPGDVVCSRLEARTRCERRDRRVPSATCETTSAPEG</sequence>
<reference evidence="2 3" key="1">
    <citation type="submission" date="2020-08" db="EMBL/GenBank/DDBJ databases">
        <title>Genomic Encyclopedia of Type Strains, Phase IV (KMG-IV): sequencing the most valuable type-strain genomes for metagenomic binning, comparative biology and taxonomic classification.</title>
        <authorList>
            <person name="Goeker M."/>
        </authorList>
    </citation>
    <scope>NUCLEOTIDE SEQUENCE [LARGE SCALE GENOMIC DNA]</scope>
    <source>
        <strain evidence="2 3">DSM 102238</strain>
    </source>
</reference>
<evidence type="ECO:0000313" key="2">
    <source>
        <dbReference type="EMBL" id="MBB3996679.1"/>
    </source>
</evidence>
<evidence type="ECO:0000256" key="1">
    <source>
        <dbReference type="SAM" id="MobiDB-lite"/>
    </source>
</evidence>
<feature type="compositionally biased region" description="Polar residues" evidence="1">
    <location>
        <begin position="74"/>
        <end position="83"/>
    </location>
</feature>
<feature type="region of interest" description="Disordered" evidence="1">
    <location>
        <begin position="63"/>
        <end position="83"/>
    </location>
</feature>
<feature type="region of interest" description="Disordered" evidence="1">
    <location>
        <begin position="1"/>
        <end position="24"/>
    </location>
</feature>
<name>A0A7W6H465_9HYPH</name>